<evidence type="ECO:0000313" key="3">
    <source>
        <dbReference type="EMBL" id="GAA2186425.1"/>
    </source>
</evidence>
<gene>
    <name evidence="3" type="ORF">GCM10009786_07090</name>
</gene>
<evidence type="ECO:0000313" key="4">
    <source>
        <dbReference type="Proteomes" id="UP001501084"/>
    </source>
</evidence>
<keyword evidence="4" id="KW-1185">Reference proteome</keyword>
<keyword evidence="1 3" id="KW-0378">Hydrolase</keyword>
<dbReference type="InterPro" id="IPR000868">
    <property type="entry name" value="Isochorismatase-like_dom"/>
</dbReference>
<dbReference type="GO" id="GO:0016787">
    <property type="term" value="F:hydrolase activity"/>
    <property type="evidence" value="ECO:0007669"/>
    <property type="project" value="UniProtKB-KW"/>
</dbReference>
<dbReference type="InterPro" id="IPR036380">
    <property type="entry name" value="Isochorismatase-like_sf"/>
</dbReference>
<dbReference type="SUPFAM" id="SSF52499">
    <property type="entry name" value="Isochorismatase-like hydrolases"/>
    <property type="match status" value="1"/>
</dbReference>
<dbReference type="PANTHER" id="PTHR43540">
    <property type="entry name" value="PEROXYUREIDOACRYLATE/UREIDOACRYLATE AMIDOHYDROLASE-RELATED"/>
    <property type="match status" value="1"/>
</dbReference>
<name>A0ABN3B3D7_9MICO</name>
<dbReference type="InterPro" id="IPR050272">
    <property type="entry name" value="Isochorismatase-like_hydrls"/>
</dbReference>
<feature type="domain" description="Isochorismatase-like" evidence="2">
    <location>
        <begin position="7"/>
        <end position="152"/>
    </location>
</feature>
<proteinExistence type="predicted"/>
<dbReference type="RefSeq" id="WP_346057408.1">
    <property type="nucleotide sequence ID" value="NZ_BAAAOP010000004.1"/>
</dbReference>
<dbReference type="Proteomes" id="UP001501084">
    <property type="component" value="Unassembled WGS sequence"/>
</dbReference>
<dbReference type="EMBL" id="BAAAOP010000004">
    <property type="protein sequence ID" value="GAA2186425.1"/>
    <property type="molecule type" value="Genomic_DNA"/>
</dbReference>
<accession>A0ABN3B3D7</accession>
<evidence type="ECO:0000256" key="1">
    <source>
        <dbReference type="ARBA" id="ARBA00022801"/>
    </source>
</evidence>
<protein>
    <submittedName>
        <fullName evidence="3">Cysteine hydrolase family protein</fullName>
    </submittedName>
</protein>
<dbReference type="Pfam" id="PF00857">
    <property type="entry name" value="Isochorismatase"/>
    <property type="match status" value="1"/>
</dbReference>
<reference evidence="3 4" key="1">
    <citation type="journal article" date="2019" name="Int. J. Syst. Evol. Microbiol.">
        <title>The Global Catalogue of Microorganisms (GCM) 10K type strain sequencing project: providing services to taxonomists for standard genome sequencing and annotation.</title>
        <authorList>
            <consortium name="The Broad Institute Genomics Platform"/>
            <consortium name="The Broad Institute Genome Sequencing Center for Infectious Disease"/>
            <person name="Wu L."/>
            <person name="Ma J."/>
        </authorList>
    </citation>
    <scope>NUCLEOTIDE SEQUENCE [LARGE SCALE GENOMIC DNA]</scope>
    <source>
        <strain evidence="3 4">JCM 14919</strain>
    </source>
</reference>
<dbReference type="Gene3D" id="3.40.50.850">
    <property type="entry name" value="Isochorismatase-like"/>
    <property type="match status" value="1"/>
</dbReference>
<organism evidence="3 4">
    <name type="scientific">Leucobacter alluvii</name>
    <dbReference type="NCBI Taxonomy" id="340321"/>
    <lineage>
        <taxon>Bacteria</taxon>
        <taxon>Bacillati</taxon>
        <taxon>Actinomycetota</taxon>
        <taxon>Actinomycetes</taxon>
        <taxon>Micrococcales</taxon>
        <taxon>Microbacteriaceae</taxon>
        <taxon>Leucobacter</taxon>
    </lineage>
</organism>
<dbReference type="PANTHER" id="PTHR43540:SF6">
    <property type="entry name" value="ISOCHORISMATASE-LIKE DOMAIN-CONTAINING PROTEIN"/>
    <property type="match status" value="1"/>
</dbReference>
<comment type="caution">
    <text evidence="3">The sequence shown here is derived from an EMBL/GenBank/DDBJ whole genome shotgun (WGS) entry which is preliminary data.</text>
</comment>
<evidence type="ECO:0000259" key="2">
    <source>
        <dbReference type="Pfam" id="PF00857"/>
    </source>
</evidence>
<sequence>MASPRRALVLVDIQQQYFDGPLEIHYPSITDSLAKTTAAITAATEAGMPVVVVQHDGGEGAPVFSPGSASFALHPEIERLRTDDWKHVVKQYSSVYPGTGLAEWLRERDIDTVTLAGYMTNNCILASAAEAEVLGFTTEVLSDATGAIHLSNAAGSASATTVHQTLMALLQSNWAAVASTDEWLTATAAGTSVPASNLIESAIAGAQHAVQS</sequence>